<accession>F4X6H0</accession>
<protein>
    <recommendedName>
        <fullName evidence="4">60S ribosomal protein L27</fullName>
    </recommendedName>
</protein>
<evidence type="ECO:0000256" key="1">
    <source>
        <dbReference type="ARBA" id="ARBA00009124"/>
    </source>
</evidence>
<dbReference type="InterPro" id="IPR018262">
    <property type="entry name" value="Ribosomal_eL27_CS"/>
</dbReference>
<dbReference type="Gene3D" id="2.30.30.770">
    <property type="match status" value="1"/>
</dbReference>
<dbReference type="SMART" id="SM00739">
    <property type="entry name" value="KOW"/>
    <property type="match status" value="1"/>
</dbReference>
<dbReference type="GO" id="GO:1990904">
    <property type="term" value="C:ribonucleoprotein complex"/>
    <property type="evidence" value="ECO:0007669"/>
    <property type="project" value="UniProtKB-KW"/>
</dbReference>
<dbReference type="Pfam" id="PF01777">
    <property type="entry name" value="Ribosomal_L27e"/>
    <property type="match status" value="1"/>
</dbReference>
<dbReference type="PANTHER" id="PTHR10497">
    <property type="entry name" value="60S RIBOSOMAL PROTEIN L27"/>
    <property type="match status" value="1"/>
</dbReference>
<dbReference type="InterPro" id="IPR041991">
    <property type="entry name" value="Ribosomal_eL27_KOW"/>
</dbReference>
<dbReference type="GO" id="GO:0006412">
    <property type="term" value="P:translation"/>
    <property type="evidence" value="ECO:0007669"/>
    <property type="project" value="InterPro"/>
</dbReference>
<dbReference type="EMBL" id="GL888818">
    <property type="protein sequence ID" value="EGI57930.1"/>
    <property type="molecule type" value="Genomic_DNA"/>
</dbReference>
<gene>
    <name evidence="6" type="ORF">G5I_14118</name>
</gene>
<evidence type="ECO:0000256" key="4">
    <source>
        <dbReference type="RuleBase" id="RU000575"/>
    </source>
</evidence>
<dbReference type="FunFam" id="2.30.30.770:FF:000001">
    <property type="entry name" value="60S ribosomal protein L27"/>
    <property type="match status" value="1"/>
</dbReference>
<evidence type="ECO:0000259" key="5">
    <source>
        <dbReference type="SMART" id="SM00739"/>
    </source>
</evidence>
<keyword evidence="7" id="KW-1185">Reference proteome</keyword>
<dbReference type="AlphaFoldDB" id="F4X6H0"/>
<evidence type="ECO:0000256" key="2">
    <source>
        <dbReference type="ARBA" id="ARBA00022980"/>
    </source>
</evidence>
<dbReference type="OrthoDB" id="2365484at2759"/>
<keyword evidence="3 4" id="KW-0687">Ribonucleoprotein</keyword>
<dbReference type="GO" id="GO:0003735">
    <property type="term" value="F:structural constituent of ribosome"/>
    <property type="evidence" value="ECO:0007669"/>
    <property type="project" value="InterPro"/>
</dbReference>
<dbReference type="Pfam" id="PF00467">
    <property type="entry name" value="KOW"/>
    <property type="match status" value="1"/>
</dbReference>
<dbReference type="InterPro" id="IPR005824">
    <property type="entry name" value="KOW"/>
</dbReference>
<dbReference type="InParanoid" id="F4X6H0"/>
<feature type="domain" description="KOW" evidence="5">
    <location>
        <begin position="94"/>
        <end position="121"/>
    </location>
</feature>
<dbReference type="CDD" id="cd06090">
    <property type="entry name" value="KOW_RPL27"/>
    <property type="match status" value="1"/>
</dbReference>
<dbReference type="STRING" id="103372.F4X6H0"/>
<dbReference type="PROSITE" id="PS01107">
    <property type="entry name" value="RIBOSOMAL_L27E"/>
    <property type="match status" value="1"/>
</dbReference>
<name>F4X6H0_ACREC</name>
<dbReference type="Proteomes" id="UP000007755">
    <property type="component" value="Unassembled WGS sequence"/>
</dbReference>
<dbReference type="InterPro" id="IPR008991">
    <property type="entry name" value="Translation_prot_SH3-like_sf"/>
</dbReference>
<evidence type="ECO:0000256" key="3">
    <source>
        <dbReference type="ARBA" id="ARBA00023274"/>
    </source>
</evidence>
<reference evidence="6" key="1">
    <citation type="submission" date="2011-02" db="EMBL/GenBank/DDBJ databases">
        <title>The genome of the leaf-cutting ant Acromyrmex echinatior suggests key adaptations to social evolution and fungus farming.</title>
        <authorList>
            <person name="Nygaard S."/>
            <person name="Zhang G."/>
        </authorList>
    </citation>
    <scope>NUCLEOTIDE SEQUENCE</scope>
</reference>
<keyword evidence="2 4" id="KW-0689">Ribosomal protein</keyword>
<evidence type="ECO:0000313" key="6">
    <source>
        <dbReference type="EMBL" id="EGI57930.1"/>
    </source>
</evidence>
<dbReference type="InterPro" id="IPR038655">
    <property type="entry name" value="Ribosomal_eL27_sf"/>
</dbReference>
<dbReference type="FunCoup" id="F4X6H0">
    <property type="interactions" value="1167"/>
</dbReference>
<comment type="similarity">
    <text evidence="1 4">Belongs to the eukaryotic ribosomal protein eL27 family.</text>
</comment>
<dbReference type="SUPFAM" id="SSF50104">
    <property type="entry name" value="Translation proteins SH3-like domain"/>
    <property type="match status" value="1"/>
</dbReference>
<dbReference type="eggNOG" id="KOG3418">
    <property type="taxonomic scope" value="Eukaryota"/>
</dbReference>
<organism evidence="7">
    <name type="scientific">Acromyrmex echinatior</name>
    <name type="common">Panamanian leafcutter ant</name>
    <name type="synonym">Acromyrmex octospinosus echinatior</name>
    <dbReference type="NCBI Taxonomy" id="103372"/>
    <lineage>
        <taxon>Eukaryota</taxon>
        <taxon>Metazoa</taxon>
        <taxon>Ecdysozoa</taxon>
        <taxon>Arthropoda</taxon>
        <taxon>Hexapoda</taxon>
        <taxon>Insecta</taxon>
        <taxon>Pterygota</taxon>
        <taxon>Neoptera</taxon>
        <taxon>Endopterygota</taxon>
        <taxon>Hymenoptera</taxon>
        <taxon>Apocrita</taxon>
        <taxon>Aculeata</taxon>
        <taxon>Formicoidea</taxon>
        <taxon>Formicidae</taxon>
        <taxon>Myrmicinae</taxon>
        <taxon>Acromyrmex</taxon>
    </lineage>
</organism>
<evidence type="ECO:0000313" key="7">
    <source>
        <dbReference type="Proteomes" id="UP000007755"/>
    </source>
</evidence>
<proteinExistence type="inferred from homology"/>
<dbReference type="GO" id="GO:0005840">
    <property type="term" value="C:ribosome"/>
    <property type="evidence" value="ECO:0007669"/>
    <property type="project" value="UniProtKB-KW"/>
</dbReference>
<sequence length="224" mass="26276">MDLNGSESPANTPLVEHNEDCVFNTRLRALKQYAVIRMWMVNGQLNAFARFDFGESGGCAVAHLSFHSLWCDQLPFLRYEKAVRCVIPYKMVKIMKIGKVVLVLSGRYAGRKAIVMRNYDEGTAEKQYGHAMVAGIDRYPRKVHKRMGKGKLHKRSKIKPFVKILNYNHLMPTRYTVDLQLEKVAPKDLKDPMKRKKVRFQTRVKFEERYKNGKNKWFFQKLRF</sequence>
<dbReference type="InterPro" id="IPR001141">
    <property type="entry name" value="Ribosomal_eL27"/>
</dbReference>